<gene>
    <name evidence="5" type="ordered locus">Halhy_4904</name>
</gene>
<evidence type="ECO:0000259" key="4">
    <source>
        <dbReference type="Pfam" id="PF05726"/>
    </source>
</evidence>
<dbReference type="AlphaFoldDB" id="F4L024"/>
<dbReference type="InterPro" id="IPR014710">
    <property type="entry name" value="RmlC-like_jellyroll"/>
</dbReference>
<dbReference type="STRING" id="760192.Halhy_4904"/>
<dbReference type="InterPro" id="IPR008778">
    <property type="entry name" value="Pirin_C_dom"/>
</dbReference>
<sequence length="336" mass="37379">MSNILRIRPLGFPWETRDPFIFCVYHEDFYPVGNDQMGPAAPLSGRNLGQDFTVKDGWRMYHGRTVPGFPSHPHRGFETVTIVRKGFVDHSDSLGATARFGNGDVQWMTAGKGVQHSEMFPLLNQEAENPFELFQIWLNLPGKNKLVPPYFGMLWADTIPSLEHTDANGKKTNLRIVAGKLADLQAPAPPPDSWAADPQNEVAIWTLKLEAGATYTLPAGAAVLNRSLYFFKGSTLSLDGQAIKVQNAIEVRSDQALELVNGPEESQLLMLQGRPINEPVAQYGPFVMNTQAELQQAMSDYQRTEFGGWPWPSSAHVHPRDKGRFAIHADGKEEVK</sequence>
<evidence type="ECO:0000259" key="3">
    <source>
        <dbReference type="Pfam" id="PF02678"/>
    </source>
</evidence>
<proteinExistence type="inferred from homology"/>
<dbReference type="Gene3D" id="2.60.120.10">
    <property type="entry name" value="Jelly Rolls"/>
    <property type="match status" value="2"/>
</dbReference>
<dbReference type="InterPro" id="IPR012093">
    <property type="entry name" value="Pirin"/>
</dbReference>
<dbReference type="RefSeq" id="WP_013767270.1">
    <property type="nucleotide sequence ID" value="NC_015510.1"/>
</dbReference>
<dbReference type="InterPro" id="IPR003829">
    <property type="entry name" value="Pirin_N_dom"/>
</dbReference>
<reference evidence="5 6" key="1">
    <citation type="journal article" date="2011" name="Stand. Genomic Sci.">
        <title>Complete genome sequence of Haliscomenobacter hydrossis type strain (O).</title>
        <authorList>
            <consortium name="US DOE Joint Genome Institute (JGI-PGF)"/>
            <person name="Daligault H."/>
            <person name="Lapidus A."/>
            <person name="Zeytun A."/>
            <person name="Nolan M."/>
            <person name="Lucas S."/>
            <person name="Del Rio T.G."/>
            <person name="Tice H."/>
            <person name="Cheng J.F."/>
            <person name="Tapia R."/>
            <person name="Han C."/>
            <person name="Goodwin L."/>
            <person name="Pitluck S."/>
            <person name="Liolios K."/>
            <person name="Pagani I."/>
            <person name="Ivanova N."/>
            <person name="Huntemann M."/>
            <person name="Mavromatis K."/>
            <person name="Mikhailova N."/>
            <person name="Pati A."/>
            <person name="Chen A."/>
            <person name="Palaniappan K."/>
            <person name="Land M."/>
            <person name="Hauser L."/>
            <person name="Brambilla E.M."/>
            <person name="Rohde M."/>
            <person name="Verbarg S."/>
            <person name="Goker M."/>
            <person name="Bristow J."/>
            <person name="Eisen J.A."/>
            <person name="Markowitz V."/>
            <person name="Hugenholtz P."/>
            <person name="Kyrpides N.C."/>
            <person name="Klenk H.P."/>
            <person name="Woyke T."/>
        </authorList>
    </citation>
    <scope>NUCLEOTIDE SEQUENCE [LARGE SCALE GENOMIC DNA]</scope>
    <source>
        <strain evidence="6">ATCC 27775 / DSM 1100 / LMG 10767 / O</strain>
    </source>
</reference>
<reference key="2">
    <citation type="submission" date="2011-04" db="EMBL/GenBank/DDBJ databases">
        <title>Complete sequence of chromosome of Haliscomenobacter hydrossis DSM 1100.</title>
        <authorList>
            <consortium name="US DOE Joint Genome Institute (JGI-PGF)"/>
            <person name="Lucas S."/>
            <person name="Han J."/>
            <person name="Lapidus A."/>
            <person name="Bruce D."/>
            <person name="Goodwin L."/>
            <person name="Pitluck S."/>
            <person name="Peters L."/>
            <person name="Kyrpides N."/>
            <person name="Mavromatis K."/>
            <person name="Ivanova N."/>
            <person name="Ovchinnikova G."/>
            <person name="Pagani I."/>
            <person name="Daligault H."/>
            <person name="Detter J.C."/>
            <person name="Han C."/>
            <person name="Land M."/>
            <person name="Hauser L."/>
            <person name="Markowitz V."/>
            <person name="Cheng J.-F."/>
            <person name="Hugenholtz P."/>
            <person name="Woyke T."/>
            <person name="Wu D."/>
            <person name="Verbarg S."/>
            <person name="Frueling A."/>
            <person name="Brambilla E."/>
            <person name="Klenk H.-P."/>
            <person name="Eisen J.A."/>
        </authorList>
    </citation>
    <scope>NUCLEOTIDE SEQUENCE</scope>
    <source>
        <strain>DSM 1100</strain>
    </source>
</reference>
<dbReference type="EMBL" id="CP002691">
    <property type="protein sequence ID" value="AEE52733.1"/>
    <property type="molecule type" value="Genomic_DNA"/>
</dbReference>
<evidence type="ECO:0000313" key="6">
    <source>
        <dbReference type="Proteomes" id="UP000008461"/>
    </source>
</evidence>
<dbReference type="PANTHER" id="PTHR13903:SF8">
    <property type="entry name" value="PIRIN"/>
    <property type="match status" value="1"/>
</dbReference>
<dbReference type="Pfam" id="PF05726">
    <property type="entry name" value="Pirin_C"/>
    <property type="match status" value="1"/>
</dbReference>
<dbReference type="SUPFAM" id="SSF51182">
    <property type="entry name" value="RmlC-like cupins"/>
    <property type="match status" value="1"/>
</dbReference>
<dbReference type="InterPro" id="IPR011051">
    <property type="entry name" value="RmlC_Cupin_sf"/>
</dbReference>
<accession>F4L024</accession>
<keyword evidence="6" id="KW-1185">Reference proteome</keyword>
<dbReference type="KEGG" id="hhy:Halhy_4904"/>
<dbReference type="Proteomes" id="UP000008461">
    <property type="component" value="Chromosome"/>
</dbReference>
<evidence type="ECO:0000256" key="1">
    <source>
        <dbReference type="ARBA" id="ARBA00008416"/>
    </source>
</evidence>
<dbReference type="Pfam" id="PF02678">
    <property type="entry name" value="Pirin"/>
    <property type="match status" value="1"/>
</dbReference>
<evidence type="ECO:0000256" key="2">
    <source>
        <dbReference type="RuleBase" id="RU003457"/>
    </source>
</evidence>
<comment type="similarity">
    <text evidence="1 2">Belongs to the pirin family.</text>
</comment>
<organism evidence="5 6">
    <name type="scientific">Haliscomenobacter hydrossis (strain ATCC 27775 / DSM 1100 / LMG 10767 / O)</name>
    <dbReference type="NCBI Taxonomy" id="760192"/>
    <lineage>
        <taxon>Bacteria</taxon>
        <taxon>Pseudomonadati</taxon>
        <taxon>Bacteroidota</taxon>
        <taxon>Saprospiria</taxon>
        <taxon>Saprospirales</taxon>
        <taxon>Haliscomenobacteraceae</taxon>
        <taxon>Haliscomenobacter</taxon>
    </lineage>
</organism>
<protein>
    <submittedName>
        <fullName evidence="5">Pirin domain protein</fullName>
    </submittedName>
</protein>
<feature type="domain" description="Pirin C-terminal" evidence="4">
    <location>
        <begin position="205"/>
        <end position="307"/>
    </location>
</feature>
<dbReference type="HOGENOM" id="CLU_833215_0_0_10"/>
<feature type="domain" description="Pirin N-terminal" evidence="3">
    <location>
        <begin position="60"/>
        <end position="138"/>
    </location>
</feature>
<dbReference type="CDD" id="cd02909">
    <property type="entry name" value="cupin_pirin_N"/>
    <property type="match status" value="1"/>
</dbReference>
<dbReference type="PANTHER" id="PTHR13903">
    <property type="entry name" value="PIRIN-RELATED"/>
    <property type="match status" value="1"/>
</dbReference>
<evidence type="ECO:0000313" key="5">
    <source>
        <dbReference type="EMBL" id="AEE52733.1"/>
    </source>
</evidence>
<name>F4L024_HALH1</name>
<dbReference type="eggNOG" id="COG1741">
    <property type="taxonomic scope" value="Bacteria"/>
</dbReference>
<dbReference type="OrthoDB" id="321327at2"/>